<protein>
    <submittedName>
        <fullName evidence="2">Uncharacterized protein</fullName>
    </submittedName>
</protein>
<reference evidence="2" key="1">
    <citation type="submission" date="2020-02" db="EMBL/GenBank/DDBJ databases">
        <authorList>
            <person name="Meier V. D."/>
        </authorList>
    </citation>
    <scope>NUCLEOTIDE SEQUENCE</scope>
    <source>
        <strain evidence="2">AVDCRST_MAG77</strain>
    </source>
</reference>
<evidence type="ECO:0000313" key="2">
    <source>
        <dbReference type="EMBL" id="CAA9242824.1"/>
    </source>
</evidence>
<organism evidence="2">
    <name type="scientific">uncultured Chloroflexota bacterium</name>
    <dbReference type="NCBI Taxonomy" id="166587"/>
    <lineage>
        <taxon>Bacteria</taxon>
        <taxon>Bacillati</taxon>
        <taxon>Chloroflexota</taxon>
        <taxon>environmental samples</taxon>
    </lineage>
</organism>
<name>A0A6J4I598_9CHLR</name>
<feature type="region of interest" description="Disordered" evidence="1">
    <location>
        <begin position="1"/>
        <end position="30"/>
    </location>
</feature>
<gene>
    <name evidence="2" type="ORF">AVDCRST_MAG77-1772</name>
</gene>
<evidence type="ECO:0000256" key="1">
    <source>
        <dbReference type="SAM" id="MobiDB-lite"/>
    </source>
</evidence>
<dbReference type="EMBL" id="CADCTC010000105">
    <property type="protein sequence ID" value="CAA9242824.1"/>
    <property type="molecule type" value="Genomic_DNA"/>
</dbReference>
<proteinExistence type="predicted"/>
<sequence>MPKHKESDPHAVATGRAADQLAGGVAGEPGGEELHLKVVADRVEEDPEISESVTRLEREADRELAAGTVTLRWGRKQIAVVKRAAALMGVPYQTYLKQVVFRHALDDIAAAERAGAASAR</sequence>
<accession>A0A6J4I598</accession>
<dbReference type="AlphaFoldDB" id="A0A6J4I598"/>